<organism evidence="2 3">
    <name type="scientific">Limimaricola pyoseonensis</name>
    <dbReference type="NCBI Taxonomy" id="521013"/>
    <lineage>
        <taxon>Bacteria</taxon>
        <taxon>Pseudomonadati</taxon>
        <taxon>Pseudomonadota</taxon>
        <taxon>Alphaproteobacteria</taxon>
        <taxon>Rhodobacterales</taxon>
        <taxon>Paracoccaceae</taxon>
        <taxon>Limimaricola</taxon>
    </lineage>
</organism>
<accession>A0A1G7EGR2</accession>
<name>A0A1G7EGR2_9RHOB</name>
<evidence type="ECO:0000313" key="2">
    <source>
        <dbReference type="EMBL" id="SDE62635.1"/>
    </source>
</evidence>
<dbReference type="RefSeq" id="WP_090111800.1">
    <property type="nucleotide sequence ID" value="NZ_FNAT01000003.1"/>
</dbReference>
<dbReference type="Proteomes" id="UP000198922">
    <property type="component" value="Unassembled WGS sequence"/>
</dbReference>
<keyword evidence="3" id="KW-1185">Reference proteome</keyword>
<evidence type="ECO:0000313" key="3">
    <source>
        <dbReference type="Proteomes" id="UP000198922"/>
    </source>
</evidence>
<sequence length="373" mass="37916">MIRAGLFALVMLGAAPAAAQDTAAQAGAAADRLAAASAMLGEAEGARDRVSALTETVRAYEDGLVALRDGLRRAAIRERAIEVELTARRDEIADLLGALQAMSLAPAPVLTLHPSGALGTARAGLIASEVTPALQARAEALRADLEEVAQIRALQDSAIATLEEGLEGAQIARAALSEAISERTDLPRRFTEDPVATALLLASTETLDGFASGLAQIVDAELSTAVPDASAAKGGIALPVQGQVLRGFGQADAAGVARPGLVIAAAPRALVSSPVAATLRFRGELLDYGNVAILEPAAGVLVVLAGLAEVYGETGEILPAGAPVGLMGGEPPGAHEILTESAQGGGVSRPETLYLEVREGDTPVDPATWFALE</sequence>
<evidence type="ECO:0000256" key="1">
    <source>
        <dbReference type="SAM" id="SignalP"/>
    </source>
</evidence>
<dbReference type="GO" id="GO:0016787">
    <property type="term" value="F:hydrolase activity"/>
    <property type="evidence" value="ECO:0007669"/>
    <property type="project" value="UniProtKB-KW"/>
</dbReference>
<dbReference type="OrthoDB" id="9809144at2"/>
<dbReference type="InterPro" id="IPR011055">
    <property type="entry name" value="Dup_hybrid_motif"/>
</dbReference>
<dbReference type="EMBL" id="FNAT01000003">
    <property type="protein sequence ID" value="SDE62635.1"/>
    <property type="molecule type" value="Genomic_DNA"/>
</dbReference>
<dbReference type="Gene3D" id="2.70.70.10">
    <property type="entry name" value="Glucose Permease (Domain IIA)"/>
    <property type="match status" value="1"/>
</dbReference>
<dbReference type="AlphaFoldDB" id="A0A1G7EGR2"/>
<proteinExistence type="predicted"/>
<keyword evidence="1" id="KW-0732">Signal</keyword>
<dbReference type="STRING" id="521013.SAMN04488567_2147"/>
<protein>
    <submittedName>
        <fullName evidence="2">Septal ring factor EnvC, activator of murein hydrolases AmiA and AmiB</fullName>
    </submittedName>
</protein>
<feature type="chain" id="PRO_5011718255" evidence="1">
    <location>
        <begin position="20"/>
        <end position="373"/>
    </location>
</feature>
<reference evidence="3" key="1">
    <citation type="submission" date="2016-10" db="EMBL/GenBank/DDBJ databases">
        <authorList>
            <person name="Varghese N."/>
            <person name="Submissions S."/>
        </authorList>
    </citation>
    <scope>NUCLEOTIDE SEQUENCE [LARGE SCALE GENOMIC DNA]</scope>
    <source>
        <strain evidence="3">DSM 21424</strain>
    </source>
</reference>
<feature type="signal peptide" evidence="1">
    <location>
        <begin position="1"/>
        <end position="19"/>
    </location>
</feature>
<gene>
    <name evidence="2" type="ORF">SAMN04488567_2147</name>
</gene>
<keyword evidence="2" id="KW-0378">Hydrolase</keyword>